<evidence type="ECO:0000256" key="1">
    <source>
        <dbReference type="SAM" id="SignalP"/>
    </source>
</evidence>
<dbReference type="Pfam" id="PF12930">
    <property type="entry name" value="DUF3836"/>
    <property type="match status" value="1"/>
</dbReference>
<gene>
    <name evidence="2" type="ORF">NW209_09140</name>
</gene>
<organism evidence="2 3">
    <name type="scientific">Phocaeicola barnesiae</name>
    <dbReference type="NCBI Taxonomy" id="376804"/>
    <lineage>
        <taxon>Bacteria</taxon>
        <taxon>Pseudomonadati</taxon>
        <taxon>Bacteroidota</taxon>
        <taxon>Bacteroidia</taxon>
        <taxon>Bacteroidales</taxon>
        <taxon>Bacteroidaceae</taxon>
        <taxon>Phocaeicola</taxon>
    </lineage>
</organism>
<keyword evidence="3" id="KW-1185">Reference proteome</keyword>
<feature type="signal peptide" evidence="1">
    <location>
        <begin position="1"/>
        <end position="25"/>
    </location>
</feature>
<comment type="caution">
    <text evidence="2">The sequence shown here is derived from an EMBL/GenBank/DDBJ whole genome shotgun (WGS) entry which is preliminary data.</text>
</comment>
<dbReference type="Proteomes" id="UP001204579">
    <property type="component" value="Unassembled WGS sequence"/>
</dbReference>
<dbReference type="Gene3D" id="2.40.128.720">
    <property type="match status" value="1"/>
</dbReference>
<protein>
    <submittedName>
        <fullName evidence="2">DUF3836 domain-containing protein</fullName>
    </submittedName>
</protein>
<name>A0AAW5N7S6_9BACT</name>
<dbReference type="RefSeq" id="WP_018711492.1">
    <property type="nucleotide sequence ID" value="NZ_CALULB010000017.1"/>
</dbReference>
<dbReference type="AlphaFoldDB" id="A0AAW5N7S6"/>
<dbReference type="GeneID" id="82443896"/>
<evidence type="ECO:0000313" key="2">
    <source>
        <dbReference type="EMBL" id="MCR8874175.1"/>
    </source>
</evidence>
<proteinExistence type="predicted"/>
<accession>A0AAW5N7S6</accession>
<dbReference type="InterPro" id="IPR024339">
    <property type="entry name" value="DUF3836"/>
</dbReference>
<reference evidence="2 3" key="1">
    <citation type="submission" date="2022-08" db="EMBL/GenBank/DDBJ databases">
        <authorList>
            <person name="Zeman M."/>
            <person name="Kubasova T."/>
        </authorList>
    </citation>
    <scope>NUCLEOTIDE SEQUENCE [LARGE SCALE GENOMIC DNA]</scope>
    <source>
        <strain evidence="2 3">ET62</strain>
    </source>
</reference>
<dbReference type="EMBL" id="JANRHJ010000009">
    <property type="protein sequence ID" value="MCR8874175.1"/>
    <property type="molecule type" value="Genomic_DNA"/>
</dbReference>
<evidence type="ECO:0000313" key="3">
    <source>
        <dbReference type="Proteomes" id="UP001204579"/>
    </source>
</evidence>
<keyword evidence="1" id="KW-0732">Signal</keyword>
<sequence>MKTFNLIKITLVAAIAWMTNVTISAATLDNNLIYNAEEVNGVKVSETVYKMDGTTLTNYMKYNYKYNDNQQMTENMSQKWNSSKERWENDLCIRYIYDNKSVTTEYYKWDSKKKDFVLIPEMTVTMDK</sequence>
<feature type="chain" id="PRO_5043655495" evidence="1">
    <location>
        <begin position="26"/>
        <end position="128"/>
    </location>
</feature>